<reference evidence="1" key="1">
    <citation type="submission" date="2019-03" db="EMBL/GenBank/DDBJ databases">
        <authorList>
            <person name="Mank J."/>
            <person name="Almeida P."/>
        </authorList>
    </citation>
    <scope>NUCLEOTIDE SEQUENCE</scope>
    <source>
        <strain evidence="1">78183</strain>
    </source>
</reference>
<evidence type="ECO:0000313" key="1">
    <source>
        <dbReference type="EMBL" id="VFU52675.1"/>
    </source>
</evidence>
<name>A0A6N2MWV4_SALVM</name>
<sequence>MPSWTFHKEHIQEQELIILQTNMLWCGCTAVPVKSLGISALYNLIGNGTEDIRIGIDKELNASGLDSDRRE</sequence>
<gene>
    <name evidence="1" type="ORF">SVIM_LOCUS363268</name>
</gene>
<protein>
    <submittedName>
        <fullName evidence="1">Uncharacterized protein</fullName>
    </submittedName>
</protein>
<organism evidence="1">
    <name type="scientific">Salix viminalis</name>
    <name type="common">Common osier</name>
    <name type="synonym">Basket willow</name>
    <dbReference type="NCBI Taxonomy" id="40686"/>
    <lineage>
        <taxon>Eukaryota</taxon>
        <taxon>Viridiplantae</taxon>
        <taxon>Streptophyta</taxon>
        <taxon>Embryophyta</taxon>
        <taxon>Tracheophyta</taxon>
        <taxon>Spermatophyta</taxon>
        <taxon>Magnoliopsida</taxon>
        <taxon>eudicotyledons</taxon>
        <taxon>Gunneridae</taxon>
        <taxon>Pentapetalae</taxon>
        <taxon>rosids</taxon>
        <taxon>fabids</taxon>
        <taxon>Malpighiales</taxon>
        <taxon>Salicaceae</taxon>
        <taxon>Saliceae</taxon>
        <taxon>Salix</taxon>
    </lineage>
</organism>
<dbReference type="AlphaFoldDB" id="A0A6N2MWV4"/>
<accession>A0A6N2MWV4</accession>
<proteinExistence type="predicted"/>
<dbReference type="EMBL" id="CAADRP010001807">
    <property type="protein sequence ID" value="VFU52675.1"/>
    <property type="molecule type" value="Genomic_DNA"/>
</dbReference>